<gene>
    <name evidence="5" type="ORF">CHLRE_07g337350v5</name>
</gene>
<evidence type="ECO:0000256" key="2">
    <source>
        <dbReference type="ARBA" id="ARBA00022679"/>
    </source>
</evidence>
<proteinExistence type="inferred from homology"/>
<dbReference type="OrthoDB" id="202415at2759"/>
<comment type="similarity">
    <text evidence="1">Belongs to the glycosyltransferase 90 family.</text>
</comment>
<evidence type="ECO:0000256" key="1">
    <source>
        <dbReference type="ARBA" id="ARBA00010118"/>
    </source>
</evidence>
<evidence type="ECO:0000313" key="6">
    <source>
        <dbReference type="Proteomes" id="UP000006906"/>
    </source>
</evidence>
<dbReference type="RefSeq" id="XP_042922854.1">
    <property type="nucleotide sequence ID" value="XM_043064286.1"/>
</dbReference>
<dbReference type="GO" id="GO:0016740">
    <property type="term" value="F:transferase activity"/>
    <property type="evidence" value="ECO:0007669"/>
    <property type="project" value="UniProtKB-KW"/>
</dbReference>
<organism evidence="5 6">
    <name type="scientific">Chlamydomonas reinhardtii</name>
    <name type="common">Chlamydomonas smithii</name>
    <dbReference type="NCBI Taxonomy" id="3055"/>
    <lineage>
        <taxon>Eukaryota</taxon>
        <taxon>Viridiplantae</taxon>
        <taxon>Chlorophyta</taxon>
        <taxon>core chlorophytes</taxon>
        <taxon>Chlorophyceae</taxon>
        <taxon>CS clade</taxon>
        <taxon>Chlamydomonadales</taxon>
        <taxon>Chlamydomonadaceae</taxon>
        <taxon>Chlamydomonas</taxon>
    </lineage>
</organism>
<dbReference type="KEGG" id="cre:CHLRE_07g337350v5"/>
<evidence type="ECO:0000313" key="5">
    <source>
        <dbReference type="EMBL" id="PNW80966.1"/>
    </source>
</evidence>
<feature type="compositionally biased region" description="Basic and acidic residues" evidence="3">
    <location>
        <begin position="324"/>
        <end position="337"/>
    </location>
</feature>
<feature type="region of interest" description="Disordered" evidence="3">
    <location>
        <begin position="241"/>
        <end position="283"/>
    </location>
</feature>
<feature type="compositionally biased region" description="Gly residues" evidence="3">
    <location>
        <begin position="247"/>
        <end position="258"/>
    </location>
</feature>
<dbReference type="Pfam" id="PF05686">
    <property type="entry name" value="Glyco_transf_90"/>
    <property type="match status" value="1"/>
</dbReference>
<dbReference type="PANTHER" id="PTHR12203">
    <property type="entry name" value="KDEL LYS-ASP-GLU-LEU CONTAINING - RELATED"/>
    <property type="match status" value="1"/>
</dbReference>
<reference evidence="5 6" key="1">
    <citation type="journal article" date="2007" name="Science">
        <title>The Chlamydomonas genome reveals the evolution of key animal and plant functions.</title>
        <authorList>
            <person name="Merchant S.S."/>
            <person name="Prochnik S.E."/>
            <person name="Vallon O."/>
            <person name="Harris E.H."/>
            <person name="Karpowicz S.J."/>
            <person name="Witman G.B."/>
            <person name="Terry A."/>
            <person name="Salamov A."/>
            <person name="Fritz-Laylin L.K."/>
            <person name="Marechal-Drouard L."/>
            <person name="Marshall W.F."/>
            <person name="Qu L.H."/>
            <person name="Nelson D.R."/>
            <person name="Sanderfoot A.A."/>
            <person name="Spalding M.H."/>
            <person name="Kapitonov V.V."/>
            <person name="Ren Q."/>
            <person name="Ferris P."/>
            <person name="Lindquist E."/>
            <person name="Shapiro H."/>
            <person name="Lucas S.M."/>
            <person name="Grimwood J."/>
            <person name="Schmutz J."/>
            <person name="Cardol P."/>
            <person name="Cerutti H."/>
            <person name="Chanfreau G."/>
            <person name="Chen C.L."/>
            <person name="Cognat V."/>
            <person name="Croft M.T."/>
            <person name="Dent R."/>
            <person name="Dutcher S."/>
            <person name="Fernandez E."/>
            <person name="Fukuzawa H."/>
            <person name="Gonzalez-Ballester D."/>
            <person name="Gonzalez-Halphen D."/>
            <person name="Hallmann A."/>
            <person name="Hanikenne M."/>
            <person name="Hippler M."/>
            <person name="Inwood W."/>
            <person name="Jabbari K."/>
            <person name="Kalanon M."/>
            <person name="Kuras R."/>
            <person name="Lefebvre P.A."/>
            <person name="Lemaire S.D."/>
            <person name="Lobanov A.V."/>
            <person name="Lohr M."/>
            <person name="Manuell A."/>
            <person name="Meier I."/>
            <person name="Mets L."/>
            <person name="Mittag M."/>
            <person name="Mittelmeier T."/>
            <person name="Moroney J.V."/>
            <person name="Moseley J."/>
            <person name="Napoli C."/>
            <person name="Nedelcu A.M."/>
            <person name="Niyogi K."/>
            <person name="Novoselov S.V."/>
            <person name="Paulsen I.T."/>
            <person name="Pazour G."/>
            <person name="Purton S."/>
            <person name="Ral J.P."/>
            <person name="Riano-Pachon D.M."/>
            <person name="Riekhof W."/>
            <person name="Rymarquis L."/>
            <person name="Schroda M."/>
            <person name="Stern D."/>
            <person name="Umen J."/>
            <person name="Willows R."/>
            <person name="Wilson N."/>
            <person name="Zimmer S.L."/>
            <person name="Allmer J."/>
            <person name="Balk J."/>
            <person name="Bisova K."/>
            <person name="Chen C.J."/>
            <person name="Elias M."/>
            <person name="Gendler K."/>
            <person name="Hauser C."/>
            <person name="Lamb M.R."/>
            <person name="Ledford H."/>
            <person name="Long J.C."/>
            <person name="Minagawa J."/>
            <person name="Page M.D."/>
            <person name="Pan J."/>
            <person name="Pootakham W."/>
            <person name="Roje S."/>
            <person name="Rose A."/>
            <person name="Stahlberg E."/>
            <person name="Terauchi A.M."/>
            <person name="Yang P."/>
            <person name="Ball S."/>
            <person name="Bowler C."/>
            <person name="Dieckmann C.L."/>
            <person name="Gladyshev V.N."/>
            <person name="Green P."/>
            <person name="Jorgensen R."/>
            <person name="Mayfield S."/>
            <person name="Mueller-Roeber B."/>
            <person name="Rajamani S."/>
            <person name="Sayre R.T."/>
            <person name="Brokstein P."/>
            <person name="Dubchak I."/>
            <person name="Goodstein D."/>
            <person name="Hornick L."/>
            <person name="Huang Y.W."/>
            <person name="Jhaveri J."/>
            <person name="Luo Y."/>
            <person name="Martinez D."/>
            <person name="Ngau W.C."/>
            <person name="Otillar B."/>
            <person name="Poliakov A."/>
            <person name="Porter A."/>
            <person name="Szajkowski L."/>
            <person name="Werner G."/>
            <person name="Zhou K."/>
            <person name="Grigoriev I.V."/>
            <person name="Rokhsar D.S."/>
            <person name="Grossman A.R."/>
        </authorList>
    </citation>
    <scope>NUCLEOTIDE SEQUENCE [LARGE SCALE GENOMIC DNA]</scope>
    <source>
        <strain evidence="6">CC-503</strain>
    </source>
</reference>
<dbReference type="PANTHER" id="PTHR12203:SF35">
    <property type="entry name" value="PROTEIN O-GLUCOSYLTRANSFERASE 1"/>
    <property type="match status" value="1"/>
</dbReference>
<feature type="region of interest" description="Disordered" evidence="3">
    <location>
        <begin position="65"/>
        <end position="90"/>
    </location>
</feature>
<protein>
    <recommendedName>
        <fullName evidence="4">Glycosyl transferase CAP10 domain-containing protein</fullName>
    </recommendedName>
</protein>
<dbReference type="InterPro" id="IPR051091">
    <property type="entry name" value="O-Glucosyltr/Glycosyltrsf_90"/>
</dbReference>
<dbReference type="InterPro" id="IPR006598">
    <property type="entry name" value="CAP10"/>
</dbReference>
<feature type="compositionally biased region" description="Basic residues" evidence="3">
    <location>
        <begin position="262"/>
        <end position="279"/>
    </location>
</feature>
<dbReference type="ExpressionAtlas" id="A0A2K3DKA2">
    <property type="expression patterns" value="baseline"/>
</dbReference>
<feature type="domain" description="Glycosyl transferase CAP10" evidence="4">
    <location>
        <begin position="379"/>
        <end position="619"/>
    </location>
</feature>
<dbReference type="Gramene" id="PNW80966">
    <property type="protein sequence ID" value="PNW80966"/>
    <property type="gene ID" value="CHLRE_07g337350v5"/>
</dbReference>
<name>A0A2K3DKA2_CHLRE</name>
<accession>A0A2K3DKA2</accession>
<dbReference type="SMART" id="SM00672">
    <property type="entry name" value="CAP10"/>
    <property type="match status" value="1"/>
</dbReference>
<dbReference type="GeneID" id="5725657"/>
<evidence type="ECO:0000256" key="3">
    <source>
        <dbReference type="SAM" id="MobiDB-lite"/>
    </source>
</evidence>
<sequence length="645" mass="69140">MEGLLEAALGPEVAYWRTRGVTCEDVADTVARLHNVFLDSVKVVLIRNNTWHFLHPAAAAAVASREGASGPHARARASDASSRPRSGSKSRYSWPDLVAAPFGECPSPCQAQLQGVYDTVAGRLHHPRGPADPPYDLPDMVFVVNAADNMQRFGLYSRAPVLSLLKRWEVPWWGSNVTAPRLGRSHVHGELLPAMPLPSRVQQALDGADFSGAGATAQADAAGLAGAAGARARARAVGSDAMMSGGVHRGGAVAGGSGLRPSPKRRRQKKKKKSSKPGVRRALQQAAWREANVVAGRADGGLPPSGQVADRVGAGAGASGLETHSAERSHGYRETRRLHGKAAAAGEDGGNSEAGSGEQTGGGSGDKLWDMVRRFVASRPPDLPPGVTVPDGRAAPPPHGRRGLAPKKPPYDMDLLLPTMAFVPRTLIKFPWEQKKDVAFFSGVPFCPLYVDPHRICPRVFLANLSTLYPHRLDVRLVRPWTRKRLGAVGVFRQPVTLPQHPPTPISDHARYRWLLNVDGMSASTRMGFLMTTDSAILKSRSPFIEYYSRLQTPGSHYLEFWSNASDPYDVLAVLAAARAAAEADPAAVAAAAAANQAIAARYIALQPKLLYARAALLAYHSLVSDMGGCVRDLVERLEEEGEQQ</sequence>
<evidence type="ECO:0000259" key="4">
    <source>
        <dbReference type="SMART" id="SM00672"/>
    </source>
</evidence>
<dbReference type="AlphaFoldDB" id="A0A2K3DKA2"/>
<keyword evidence="2" id="KW-0808">Transferase</keyword>
<feature type="region of interest" description="Disordered" evidence="3">
    <location>
        <begin position="379"/>
        <end position="407"/>
    </location>
</feature>
<dbReference type="InParanoid" id="A0A2K3DKA2"/>
<feature type="region of interest" description="Disordered" evidence="3">
    <location>
        <begin position="297"/>
        <end position="367"/>
    </location>
</feature>
<feature type="compositionally biased region" description="Low complexity" evidence="3">
    <location>
        <begin position="78"/>
        <end position="90"/>
    </location>
</feature>
<keyword evidence="6" id="KW-1185">Reference proteome</keyword>
<dbReference type="Proteomes" id="UP000006906">
    <property type="component" value="Chromosome 7"/>
</dbReference>
<dbReference type="EMBL" id="CM008968">
    <property type="protein sequence ID" value="PNW80966.1"/>
    <property type="molecule type" value="Genomic_DNA"/>
</dbReference>